<dbReference type="AlphaFoldDB" id="A0A1X2GJR1"/>
<evidence type="ECO:0000256" key="1">
    <source>
        <dbReference type="SAM" id="Coils"/>
    </source>
</evidence>
<feature type="coiled-coil region" evidence="1">
    <location>
        <begin position="93"/>
        <end position="173"/>
    </location>
</feature>
<evidence type="ECO:0000313" key="3">
    <source>
        <dbReference type="EMBL" id="ORX55530.1"/>
    </source>
</evidence>
<feature type="compositionally biased region" description="Acidic residues" evidence="2">
    <location>
        <begin position="23"/>
        <end position="35"/>
    </location>
</feature>
<dbReference type="STRING" id="101127.A0A1X2GJR1"/>
<keyword evidence="4" id="KW-1185">Reference proteome</keyword>
<name>A0A1X2GJR1_9FUNG</name>
<feature type="region of interest" description="Disordered" evidence="2">
    <location>
        <begin position="1"/>
        <end position="75"/>
    </location>
</feature>
<dbReference type="EMBL" id="MCGT01000011">
    <property type="protein sequence ID" value="ORX55530.1"/>
    <property type="molecule type" value="Genomic_DNA"/>
</dbReference>
<sequence length="419" mass="48149">MSEQTIETTIDSNTAAEQHQADDEPNGQELEDEHGEEQHQGEPEDQQEEPDNDSQSKSTRSSQDEQQQKQQPPPMHPLVAHLRAQLYHQHRYLDSLEVERSQYRVDIQSLQEKLQQVKVKSQQREESQLQLKKSYNDHIKSIRATSDDLDSILQKLRQLKAMIRELAEELMEQADPVTATAAIRTFWLNLHDCIDAMGNPLPLHRLRMLTEKFIMDVLILNMNINDFPGLPISSAFLDLTLWFDKYQPSFTTRLRQEITSTVVKTNVPESDTYTALQKAWHKNWRSLYGGLIRAFPFVYQFDKHEPDSRKHYSSKVRRLVERSINLGLAMKGQEVEVTAAEMRERAQYFDPGLMVDEDGQASGIVDFCICPPFVVYDSNRMYPLEKGRVLCSPGPRTSGQEDASNRAPPTPSPTTPIKT</sequence>
<feature type="compositionally biased region" description="Acidic residues" evidence="2">
    <location>
        <begin position="43"/>
        <end position="52"/>
    </location>
</feature>
<evidence type="ECO:0000313" key="4">
    <source>
        <dbReference type="Proteomes" id="UP000242146"/>
    </source>
</evidence>
<protein>
    <submittedName>
        <fullName evidence="3">Uncharacterized protein</fullName>
    </submittedName>
</protein>
<dbReference type="OrthoDB" id="2368002at2759"/>
<reference evidence="3 4" key="1">
    <citation type="submission" date="2016-07" db="EMBL/GenBank/DDBJ databases">
        <title>Pervasive Adenine N6-methylation of Active Genes in Fungi.</title>
        <authorList>
            <consortium name="DOE Joint Genome Institute"/>
            <person name="Mondo S.J."/>
            <person name="Dannebaum R.O."/>
            <person name="Kuo R.C."/>
            <person name="Labutti K."/>
            <person name="Haridas S."/>
            <person name="Kuo A."/>
            <person name="Salamov A."/>
            <person name="Ahrendt S.R."/>
            <person name="Lipzen A."/>
            <person name="Sullivan W."/>
            <person name="Andreopoulos W.B."/>
            <person name="Clum A."/>
            <person name="Lindquist E."/>
            <person name="Daum C."/>
            <person name="Ramamoorthy G.K."/>
            <person name="Gryganskyi A."/>
            <person name="Culley D."/>
            <person name="Magnuson J.K."/>
            <person name="James T.Y."/>
            <person name="O'Malley M.A."/>
            <person name="Stajich J.E."/>
            <person name="Spatafora J.W."/>
            <person name="Visel A."/>
            <person name="Grigoriev I.V."/>
        </authorList>
    </citation>
    <scope>NUCLEOTIDE SEQUENCE [LARGE SCALE GENOMIC DNA]</scope>
    <source>
        <strain evidence="3 4">NRRL 3301</strain>
    </source>
</reference>
<keyword evidence="1" id="KW-0175">Coiled coil</keyword>
<comment type="caution">
    <text evidence="3">The sequence shown here is derived from an EMBL/GenBank/DDBJ whole genome shotgun (WGS) entry which is preliminary data.</text>
</comment>
<feature type="compositionally biased region" description="Polar residues" evidence="2">
    <location>
        <begin position="1"/>
        <end position="17"/>
    </location>
</feature>
<organism evidence="3 4">
    <name type="scientific">Hesseltinella vesiculosa</name>
    <dbReference type="NCBI Taxonomy" id="101127"/>
    <lineage>
        <taxon>Eukaryota</taxon>
        <taxon>Fungi</taxon>
        <taxon>Fungi incertae sedis</taxon>
        <taxon>Mucoromycota</taxon>
        <taxon>Mucoromycotina</taxon>
        <taxon>Mucoromycetes</taxon>
        <taxon>Mucorales</taxon>
        <taxon>Cunninghamellaceae</taxon>
        <taxon>Hesseltinella</taxon>
    </lineage>
</organism>
<proteinExistence type="predicted"/>
<gene>
    <name evidence="3" type="ORF">DM01DRAFT_1334935</name>
</gene>
<accession>A0A1X2GJR1</accession>
<evidence type="ECO:0000256" key="2">
    <source>
        <dbReference type="SAM" id="MobiDB-lite"/>
    </source>
</evidence>
<dbReference type="Proteomes" id="UP000242146">
    <property type="component" value="Unassembled WGS sequence"/>
</dbReference>
<feature type="compositionally biased region" description="Pro residues" evidence="2">
    <location>
        <begin position="408"/>
        <end position="419"/>
    </location>
</feature>
<feature type="region of interest" description="Disordered" evidence="2">
    <location>
        <begin position="392"/>
        <end position="419"/>
    </location>
</feature>